<accession>A0A1U8Q0G4</accession>
<keyword evidence="1" id="KW-0732">Signal</keyword>
<dbReference type="PANTHER" id="PTHR22953:SF7">
    <property type="entry name" value="PURPLE ACID PHOSPHATASE 22"/>
    <property type="match status" value="1"/>
</dbReference>
<name>A0A1U8Q0G4_NELNU</name>
<dbReference type="SUPFAM" id="SSF56300">
    <property type="entry name" value="Metallo-dependent phosphatases"/>
    <property type="match status" value="1"/>
</dbReference>
<dbReference type="Proteomes" id="UP000189703">
    <property type="component" value="Unplaced"/>
</dbReference>
<evidence type="ECO:0000313" key="4">
    <source>
        <dbReference type="RefSeq" id="XP_019052298.1"/>
    </source>
</evidence>
<keyword evidence="3" id="KW-1185">Reference proteome</keyword>
<feature type="domain" description="Purple acid phosphatase C-terminal" evidence="2">
    <location>
        <begin position="55"/>
        <end position="119"/>
    </location>
</feature>
<gene>
    <name evidence="4" type="primary">LOC104591735</name>
</gene>
<dbReference type="AlphaFoldDB" id="A0A1U8Q0G4"/>
<dbReference type="InterPro" id="IPR025733">
    <property type="entry name" value="PAPs_C"/>
</dbReference>
<dbReference type="OrthoDB" id="45007at2759"/>
<reference evidence="4" key="1">
    <citation type="submission" date="2025-08" db="UniProtKB">
        <authorList>
            <consortium name="RefSeq"/>
        </authorList>
    </citation>
    <scope>IDENTIFICATION</scope>
</reference>
<dbReference type="InterPro" id="IPR039331">
    <property type="entry name" value="PAPs-like"/>
</dbReference>
<dbReference type="eggNOG" id="KOG1378">
    <property type="taxonomic scope" value="Eukaryota"/>
</dbReference>
<dbReference type="Pfam" id="PF14008">
    <property type="entry name" value="Metallophos_C"/>
    <property type="match status" value="1"/>
</dbReference>
<dbReference type="Gene3D" id="3.60.21.10">
    <property type="match status" value="1"/>
</dbReference>
<evidence type="ECO:0000256" key="1">
    <source>
        <dbReference type="ARBA" id="ARBA00022729"/>
    </source>
</evidence>
<evidence type="ECO:0000313" key="3">
    <source>
        <dbReference type="Proteomes" id="UP000189703"/>
    </source>
</evidence>
<proteinExistence type="predicted"/>
<dbReference type="InterPro" id="IPR029052">
    <property type="entry name" value="Metallo-depent_PP-like"/>
</dbReference>
<dbReference type="GO" id="GO:0003993">
    <property type="term" value="F:acid phosphatase activity"/>
    <property type="evidence" value="ECO:0007669"/>
    <property type="project" value="InterPro"/>
</dbReference>
<protein>
    <submittedName>
        <fullName evidence="4">Purple acid phosphatase 22-like</fullName>
    </submittedName>
</protein>
<organism evidence="3 4">
    <name type="scientific">Nelumbo nucifera</name>
    <name type="common">Sacred lotus</name>
    <dbReference type="NCBI Taxonomy" id="4432"/>
    <lineage>
        <taxon>Eukaryota</taxon>
        <taxon>Viridiplantae</taxon>
        <taxon>Streptophyta</taxon>
        <taxon>Embryophyta</taxon>
        <taxon>Tracheophyta</taxon>
        <taxon>Spermatophyta</taxon>
        <taxon>Magnoliopsida</taxon>
        <taxon>Proteales</taxon>
        <taxon>Nelumbonaceae</taxon>
        <taxon>Nelumbo</taxon>
    </lineage>
</organism>
<dbReference type="RefSeq" id="XP_019052298.1">
    <property type="nucleotide sequence ID" value="XM_019196753.1"/>
</dbReference>
<dbReference type="PANTHER" id="PTHR22953">
    <property type="entry name" value="ACID PHOSPHATASE RELATED"/>
    <property type="match status" value="1"/>
</dbReference>
<dbReference type="OMA" id="RTHTHYG"/>
<dbReference type="KEGG" id="nnu:104591735"/>
<dbReference type="InParanoid" id="A0A1U8Q0G4"/>
<sequence>MEELLYQARVDIVFAGHVHAYERFASHFISFGYEYPTGDWFMQTRVYNNKAEQCGPVQVTIGDGGNREGLALTFKKPSSPLSLFREAGFGHDRLRVYNRTHAHWSWYRNDDTDSTVGDQVWLENLAASSRCGVSVHSRSGDDEL</sequence>
<evidence type="ECO:0000259" key="2">
    <source>
        <dbReference type="Pfam" id="PF14008"/>
    </source>
</evidence>
<dbReference type="GeneID" id="104591735"/>